<dbReference type="Pfam" id="PF00005">
    <property type="entry name" value="ABC_tran"/>
    <property type="match status" value="1"/>
</dbReference>
<name>A0A0R1QSW8_9LACO</name>
<keyword evidence="6" id="KW-1185">Reference proteome</keyword>
<dbReference type="GO" id="GO:0005524">
    <property type="term" value="F:ATP binding"/>
    <property type="evidence" value="ECO:0007669"/>
    <property type="project" value="UniProtKB-KW"/>
</dbReference>
<dbReference type="GO" id="GO:0016887">
    <property type="term" value="F:ATP hydrolysis activity"/>
    <property type="evidence" value="ECO:0007669"/>
    <property type="project" value="InterPro"/>
</dbReference>
<dbReference type="PANTHER" id="PTHR42939:SF3">
    <property type="entry name" value="ABC TRANSPORTER ATP-BINDING COMPONENT"/>
    <property type="match status" value="1"/>
</dbReference>
<dbReference type="SUPFAM" id="SSF52540">
    <property type="entry name" value="P-loop containing nucleoside triphosphate hydrolases"/>
    <property type="match status" value="1"/>
</dbReference>
<keyword evidence="3 5" id="KW-0067">ATP-binding</keyword>
<evidence type="ECO:0000256" key="3">
    <source>
        <dbReference type="ARBA" id="ARBA00022840"/>
    </source>
</evidence>
<dbReference type="EMBL" id="AZEU01000158">
    <property type="protein sequence ID" value="KRL44347.1"/>
    <property type="molecule type" value="Genomic_DNA"/>
</dbReference>
<sequence>MLSVKNLQQHYPNFDLNVSFAVPNGQVVGLIGRNGAGKSTTFRAILNLFQPDAGELTLFDTPVNQLTSMQKQLIGTTFADSFFAENFTIQQIAKILNASYQGFNTDTFLNACRTQQLPLNQAYKQFSTGMKAKLKLLVAMSHQAQFLLLDEPTSGLDVVVRQSVLAMLQDYLDQDSGRSVLLSSHISTDLETLCDRIMVLDQGQIRMQATIDDIQTNYATLKLTAEQYDRVKADHLLAAKPAPFGFLALTDQRQYYLENYPQLAVAPATLDDLLVVLTQEADA</sequence>
<dbReference type="RefSeq" id="WP_056963878.1">
    <property type="nucleotide sequence ID" value="NZ_AZEU01000158.1"/>
</dbReference>
<dbReference type="PANTHER" id="PTHR42939">
    <property type="entry name" value="ABC TRANSPORTER ATP-BINDING PROTEIN ALBC-RELATED"/>
    <property type="match status" value="1"/>
</dbReference>
<organism evidence="5 6">
    <name type="scientific">Lacticaseibacillus manihotivorans DSM 13343 = JCM 12514</name>
    <dbReference type="NCBI Taxonomy" id="1423769"/>
    <lineage>
        <taxon>Bacteria</taxon>
        <taxon>Bacillati</taxon>
        <taxon>Bacillota</taxon>
        <taxon>Bacilli</taxon>
        <taxon>Lactobacillales</taxon>
        <taxon>Lactobacillaceae</taxon>
        <taxon>Lacticaseibacillus</taxon>
    </lineage>
</organism>
<feature type="domain" description="ABC transporter" evidence="4">
    <location>
        <begin position="2"/>
        <end position="227"/>
    </location>
</feature>
<evidence type="ECO:0000256" key="1">
    <source>
        <dbReference type="ARBA" id="ARBA00022448"/>
    </source>
</evidence>
<evidence type="ECO:0000313" key="6">
    <source>
        <dbReference type="Proteomes" id="UP000051790"/>
    </source>
</evidence>
<dbReference type="InterPro" id="IPR003593">
    <property type="entry name" value="AAA+_ATPase"/>
</dbReference>
<evidence type="ECO:0000259" key="4">
    <source>
        <dbReference type="PROSITE" id="PS50893"/>
    </source>
</evidence>
<reference evidence="5 6" key="1">
    <citation type="journal article" date="2015" name="Genome Announc.">
        <title>Expanding the biotechnology potential of lactobacilli through comparative genomics of 213 strains and associated genera.</title>
        <authorList>
            <person name="Sun Z."/>
            <person name="Harris H.M."/>
            <person name="McCann A."/>
            <person name="Guo C."/>
            <person name="Argimon S."/>
            <person name="Zhang W."/>
            <person name="Yang X."/>
            <person name="Jeffery I.B."/>
            <person name="Cooney J.C."/>
            <person name="Kagawa T.F."/>
            <person name="Liu W."/>
            <person name="Song Y."/>
            <person name="Salvetti E."/>
            <person name="Wrobel A."/>
            <person name="Rasinkangas P."/>
            <person name="Parkhill J."/>
            <person name="Rea M.C."/>
            <person name="O'Sullivan O."/>
            <person name="Ritari J."/>
            <person name="Douillard F.P."/>
            <person name="Paul Ross R."/>
            <person name="Yang R."/>
            <person name="Briner A.E."/>
            <person name="Felis G.E."/>
            <person name="de Vos W.M."/>
            <person name="Barrangou R."/>
            <person name="Klaenhammer T.R."/>
            <person name="Caufield P.W."/>
            <person name="Cui Y."/>
            <person name="Zhang H."/>
            <person name="O'Toole P.W."/>
        </authorList>
    </citation>
    <scope>NUCLEOTIDE SEQUENCE [LARGE SCALE GENOMIC DNA]</scope>
    <source>
        <strain evidence="5 6">DSM 13343</strain>
    </source>
</reference>
<keyword evidence="2" id="KW-0547">Nucleotide-binding</keyword>
<dbReference type="CDD" id="cd03230">
    <property type="entry name" value="ABC_DR_subfamily_A"/>
    <property type="match status" value="1"/>
</dbReference>
<dbReference type="Proteomes" id="UP000051790">
    <property type="component" value="Unassembled WGS sequence"/>
</dbReference>
<dbReference type="SMART" id="SM00382">
    <property type="entry name" value="AAA"/>
    <property type="match status" value="1"/>
</dbReference>
<proteinExistence type="predicted"/>
<dbReference type="OrthoDB" id="9804819at2"/>
<dbReference type="InterPro" id="IPR003439">
    <property type="entry name" value="ABC_transporter-like_ATP-bd"/>
</dbReference>
<dbReference type="Gene3D" id="3.40.50.300">
    <property type="entry name" value="P-loop containing nucleotide triphosphate hydrolases"/>
    <property type="match status" value="1"/>
</dbReference>
<gene>
    <name evidence="5" type="ORF">FD01_GL001179</name>
</gene>
<comment type="caution">
    <text evidence="5">The sequence shown here is derived from an EMBL/GenBank/DDBJ whole genome shotgun (WGS) entry which is preliminary data.</text>
</comment>
<evidence type="ECO:0000313" key="5">
    <source>
        <dbReference type="EMBL" id="KRL44347.1"/>
    </source>
</evidence>
<dbReference type="AlphaFoldDB" id="A0A0R1QSW8"/>
<dbReference type="InterPro" id="IPR051782">
    <property type="entry name" value="ABC_Transporter_VariousFunc"/>
</dbReference>
<accession>A0A0R1QSW8</accession>
<evidence type="ECO:0000256" key="2">
    <source>
        <dbReference type="ARBA" id="ARBA00022741"/>
    </source>
</evidence>
<dbReference type="PATRIC" id="fig|1423769.4.peg.1272"/>
<dbReference type="PROSITE" id="PS50893">
    <property type="entry name" value="ABC_TRANSPORTER_2"/>
    <property type="match status" value="1"/>
</dbReference>
<dbReference type="InterPro" id="IPR027417">
    <property type="entry name" value="P-loop_NTPase"/>
</dbReference>
<protein>
    <submittedName>
        <fullName evidence="5">ABC-2 type transport system ATP-binding protein</fullName>
    </submittedName>
</protein>
<keyword evidence="1" id="KW-0813">Transport</keyword>